<evidence type="ECO:0000259" key="3">
    <source>
        <dbReference type="Pfam" id="PF14238"/>
    </source>
</evidence>
<organism evidence="4 5">
    <name type="scientific">Sorangium cellulosum</name>
    <name type="common">Polyangium cellulosum</name>
    <dbReference type="NCBI Taxonomy" id="56"/>
    <lineage>
        <taxon>Bacteria</taxon>
        <taxon>Pseudomonadati</taxon>
        <taxon>Myxococcota</taxon>
        <taxon>Polyangia</taxon>
        <taxon>Polyangiales</taxon>
        <taxon>Polyangiaceae</taxon>
        <taxon>Sorangium</taxon>
    </lineage>
</organism>
<feature type="transmembrane region" description="Helical" evidence="2">
    <location>
        <begin position="7"/>
        <end position="24"/>
    </location>
</feature>
<keyword evidence="2" id="KW-1133">Transmembrane helix</keyword>
<feature type="compositionally biased region" description="Basic and acidic residues" evidence="1">
    <location>
        <begin position="331"/>
        <end position="351"/>
    </location>
</feature>
<comment type="caution">
    <text evidence="4">The sequence shown here is derived from an EMBL/GenBank/DDBJ whole genome shotgun (WGS) entry which is preliminary data.</text>
</comment>
<reference evidence="4 5" key="1">
    <citation type="submission" date="2014-02" db="EMBL/GenBank/DDBJ databases">
        <title>The small core and large imbalanced accessory genome model reveals a collaborative survival strategy of Sorangium cellulosum strains in nature.</title>
        <authorList>
            <person name="Han K."/>
            <person name="Peng R."/>
            <person name="Blom J."/>
            <person name="Li Y.-Z."/>
        </authorList>
    </citation>
    <scope>NUCLEOTIDE SEQUENCE [LARGE SCALE GENOMIC DNA]</scope>
    <source>
        <strain evidence="4 5">So0011-07</strain>
    </source>
</reference>
<evidence type="ECO:0000256" key="2">
    <source>
        <dbReference type="SAM" id="Phobius"/>
    </source>
</evidence>
<dbReference type="Pfam" id="PF14238">
    <property type="entry name" value="DUF4340"/>
    <property type="match status" value="1"/>
</dbReference>
<sequence>MKTEHKIYIALVVLALLGVGVYLAQSKQKAQLEAHSVTAATADLPKVGVSKDDVEKVTKISIKNADKSDVTLEKKGDTWEVTKPVNAKAHTANVRSLLDNLKELKLKEAIDRTSATYGQYELTDEKAVHVVAYKGDEKALDVYFGKSGSRGQMARVAGTDGVYVAGGYSSYLYTREAKNWRENSILKFEDDNVIQASIENKNGLFSFSKNGDKWAGTFAPRDKGGKIGAAQAKWEKFDEAKVKDLLRAYQGLGAEDFGDGKSASDTGLDAPATSGGIVKIKLKDNAGDFTINVGNTAKGQSRYATKEGGDGTIYVISSWSADWALADQKRFEKSEKKDDKKGDDAHDDEAGHMGMPMGGMPMGGDEVE</sequence>
<evidence type="ECO:0000313" key="5">
    <source>
        <dbReference type="Proteomes" id="UP000075635"/>
    </source>
</evidence>
<feature type="domain" description="DUF4340" evidence="3">
    <location>
        <begin position="79"/>
        <end position="271"/>
    </location>
</feature>
<dbReference type="EMBL" id="JEMB01001872">
    <property type="protein sequence ID" value="KYF84679.1"/>
    <property type="molecule type" value="Genomic_DNA"/>
</dbReference>
<dbReference type="AlphaFoldDB" id="A0A150RWU2"/>
<evidence type="ECO:0000313" key="4">
    <source>
        <dbReference type="EMBL" id="KYF84679.1"/>
    </source>
</evidence>
<keyword evidence="2" id="KW-0472">Membrane</keyword>
<dbReference type="Proteomes" id="UP000075635">
    <property type="component" value="Unassembled WGS sequence"/>
</dbReference>
<feature type="region of interest" description="Disordered" evidence="1">
    <location>
        <begin position="331"/>
        <end position="368"/>
    </location>
</feature>
<proteinExistence type="predicted"/>
<dbReference type="InterPro" id="IPR025641">
    <property type="entry name" value="DUF4340"/>
</dbReference>
<name>A0A150RWU2_SORCE</name>
<gene>
    <name evidence="4" type="ORF">BE17_24860</name>
</gene>
<accession>A0A150RWU2</accession>
<keyword evidence="2" id="KW-0812">Transmembrane</keyword>
<protein>
    <recommendedName>
        <fullName evidence="3">DUF4340 domain-containing protein</fullName>
    </recommendedName>
</protein>
<evidence type="ECO:0000256" key="1">
    <source>
        <dbReference type="SAM" id="MobiDB-lite"/>
    </source>
</evidence>